<dbReference type="Pfam" id="PF06108">
    <property type="entry name" value="DUF952"/>
    <property type="match status" value="1"/>
</dbReference>
<reference evidence="1" key="1">
    <citation type="submission" date="2022-07" db="EMBL/GenBank/DDBJ databases">
        <title>Genome Sequence of Physisporinus lineatus.</title>
        <authorList>
            <person name="Buettner E."/>
        </authorList>
    </citation>
    <scope>NUCLEOTIDE SEQUENCE</scope>
    <source>
        <strain evidence="1">VT162</strain>
    </source>
</reference>
<dbReference type="EMBL" id="JANAWD010000131">
    <property type="protein sequence ID" value="KAJ3486112.1"/>
    <property type="molecule type" value="Genomic_DNA"/>
</dbReference>
<dbReference type="Gene3D" id="3.20.170.20">
    <property type="entry name" value="Protein of unknown function DUF952"/>
    <property type="match status" value="1"/>
</dbReference>
<evidence type="ECO:0008006" key="3">
    <source>
        <dbReference type="Google" id="ProtNLM"/>
    </source>
</evidence>
<evidence type="ECO:0000313" key="2">
    <source>
        <dbReference type="Proteomes" id="UP001212997"/>
    </source>
</evidence>
<dbReference type="SUPFAM" id="SSF56399">
    <property type="entry name" value="ADP-ribosylation"/>
    <property type="match status" value="1"/>
</dbReference>
<keyword evidence="2" id="KW-1185">Reference proteome</keyword>
<dbReference type="AlphaFoldDB" id="A0AAD5YFN6"/>
<name>A0AAD5YFN6_9APHY</name>
<comment type="caution">
    <text evidence="1">The sequence shown here is derived from an EMBL/GenBank/DDBJ whole genome shotgun (WGS) entry which is preliminary data.</text>
</comment>
<organism evidence="1 2">
    <name type="scientific">Meripilus lineatus</name>
    <dbReference type="NCBI Taxonomy" id="2056292"/>
    <lineage>
        <taxon>Eukaryota</taxon>
        <taxon>Fungi</taxon>
        <taxon>Dikarya</taxon>
        <taxon>Basidiomycota</taxon>
        <taxon>Agaricomycotina</taxon>
        <taxon>Agaricomycetes</taxon>
        <taxon>Polyporales</taxon>
        <taxon>Meripilaceae</taxon>
        <taxon>Meripilus</taxon>
    </lineage>
</organism>
<sequence>MTESNPAPTFIYKLVPSSSPVPDPLPDALPVSELDQKSGFLHMSTSKQVPRTLKHFFSEDEQVYVLRVPYAGVEKDIKWEDPKGEVCGPRAGEGMFPHIYNGFRLGKNEVESVQIWKNESGWDTALEKAQDWLLY</sequence>
<dbReference type="PANTHER" id="PTHR34129">
    <property type="entry name" value="BLR1139 PROTEIN"/>
    <property type="match status" value="1"/>
</dbReference>
<gene>
    <name evidence="1" type="ORF">NLI96_g4469</name>
</gene>
<protein>
    <recommendedName>
        <fullName evidence="3">DUF952 domain-containing protein</fullName>
    </recommendedName>
</protein>
<accession>A0AAD5YFN6</accession>
<dbReference type="InterPro" id="IPR009297">
    <property type="entry name" value="DUF952"/>
</dbReference>
<dbReference type="Proteomes" id="UP001212997">
    <property type="component" value="Unassembled WGS sequence"/>
</dbReference>
<proteinExistence type="predicted"/>
<dbReference type="PANTHER" id="PTHR34129:SF1">
    <property type="entry name" value="DUF952 DOMAIN-CONTAINING PROTEIN"/>
    <property type="match status" value="1"/>
</dbReference>
<evidence type="ECO:0000313" key="1">
    <source>
        <dbReference type="EMBL" id="KAJ3486112.1"/>
    </source>
</evidence>